<dbReference type="EMBL" id="JAROCY010000030">
    <property type="protein sequence ID" value="MDF8335553.1"/>
    <property type="molecule type" value="Genomic_DNA"/>
</dbReference>
<evidence type="ECO:0000313" key="2">
    <source>
        <dbReference type="Proteomes" id="UP001222770"/>
    </source>
</evidence>
<evidence type="ECO:0000313" key="1">
    <source>
        <dbReference type="EMBL" id="MDF8335553.1"/>
    </source>
</evidence>
<dbReference type="RefSeq" id="WP_277280516.1">
    <property type="nucleotide sequence ID" value="NZ_JAROCY010000030.1"/>
</dbReference>
<dbReference type="Proteomes" id="UP001222770">
    <property type="component" value="Unassembled WGS sequence"/>
</dbReference>
<gene>
    <name evidence="1" type="ORF">POM99_20290</name>
</gene>
<organism evidence="1 2">
    <name type="scientific">Novosphingobium cyanobacteriorum</name>
    <dbReference type="NCBI Taxonomy" id="3024215"/>
    <lineage>
        <taxon>Bacteria</taxon>
        <taxon>Pseudomonadati</taxon>
        <taxon>Pseudomonadota</taxon>
        <taxon>Alphaproteobacteria</taxon>
        <taxon>Sphingomonadales</taxon>
        <taxon>Sphingomonadaceae</taxon>
        <taxon>Novosphingobium</taxon>
    </lineage>
</organism>
<comment type="caution">
    <text evidence="1">The sequence shown here is derived from an EMBL/GenBank/DDBJ whole genome shotgun (WGS) entry which is preliminary data.</text>
</comment>
<proteinExistence type="predicted"/>
<name>A0ABT6CQJ7_9SPHN</name>
<keyword evidence="2" id="KW-1185">Reference proteome</keyword>
<protein>
    <submittedName>
        <fullName evidence="1">Uncharacterized protein</fullName>
    </submittedName>
</protein>
<reference evidence="1 2" key="1">
    <citation type="submission" date="2023-03" db="EMBL/GenBank/DDBJ databases">
        <title>Novosphingobium cyanobacteriorum sp. nov., isolated from a eutrophic reservoir during the Microcystis bloom period.</title>
        <authorList>
            <person name="Kang M."/>
            <person name="Le V."/>
            <person name="Ko S.-R."/>
            <person name="Lee S.-A."/>
            <person name="Ahn C.-Y."/>
        </authorList>
    </citation>
    <scope>NUCLEOTIDE SEQUENCE [LARGE SCALE GENOMIC DNA]</scope>
    <source>
        <strain evidence="1 2">HBC54</strain>
    </source>
</reference>
<sequence>MKVWIDEWLLNFAKNIAYPVRILAQPPTQEIVGQITLNHGVKIGDKVTSFVTLALLERFLEVLINRGALSSPITLYNFPQSHWRPFRNFGFSAESSY</sequence>
<accession>A0ABT6CQJ7</accession>